<comment type="caution">
    <text evidence="2">The sequence shown here is derived from an EMBL/GenBank/DDBJ whole genome shotgun (WGS) entry which is preliminary data.</text>
</comment>
<dbReference type="GO" id="GO:0004843">
    <property type="term" value="F:cysteine-type deubiquitinase activity"/>
    <property type="evidence" value="ECO:0007669"/>
    <property type="project" value="TreeGrafter"/>
</dbReference>
<evidence type="ECO:0000313" key="2">
    <source>
        <dbReference type="EMBL" id="OBZ74856.1"/>
    </source>
</evidence>
<dbReference type="CDD" id="cd22749">
    <property type="entry name" value="Otubain_C65"/>
    <property type="match status" value="1"/>
</dbReference>
<evidence type="ECO:0000313" key="3">
    <source>
        <dbReference type="Proteomes" id="UP000092993"/>
    </source>
</evidence>
<dbReference type="Gene3D" id="1.20.1300.20">
    <property type="entry name" value="Peptidase C65 Otubain, subdomain 2"/>
    <property type="match status" value="1"/>
</dbReference>
<feature type="region of interest" description="Disordered" evidence="1">
    <location>
        <begin position="1"/>
        <end position="42"/>
    </location>
</feature>
<dbReference type="PANTHER" id="PTHR12931">
    <property type="entry name" value="UBIQUITIN THIOLESTERASE PROTEIN OTUB"/>
    <property type="match status" value="1"/>
</dbReference>
<dbReference type="Proteomes" id="UP000092993">
    <property type="component" value="Unassembled WGS sequence"/>
</dbReference>
<organism evidence="2 3">
    <name type="scientific">Grifola frondosa</name>
    <name type="common">Maitake</name>
    <name type="synonym">Polyporus frondosus</name>
    <dbReference type="NCBI Taxonomy" id="5627"/>
    <lineage>
        <taxon>Eukaryota</taxon>
        <taxon>Fungi</taxon>
        <taxon>Dikarya</taxon>
        <taxon>Basidiomycota</taxon>
        <taxon>Agaricomycotina</taxon>
        <taxon>Agaricomycetes</taxon>
        <taxon>Polyporales</taxon>
        <taxon>Grifolaceae</taxon>
        <taxon>Grifola</taxon>
    </lineage>
</organism>
<dbReference type="InterPro" id="IPR038765">
    <property type="entry name" value="Papain-like_cys_pep_sf"/>
</dbReference>
<dbReference type="SUPFAM" id="SSF54001">
    <property type="entry name" value="Cysteine proteinases"/>
    <property type="match status" value="1"/>
</dbReference>
<name>A0A1C7MEP3_GRIFR</name>
<proteinExistence type="predicted"/>
<gene>
    <name evidence="2" type="ORF">A0H81_05331</name>
</gene>
<dbReference type="InterPro" id="IPR019400">
    <property type="entry name" value="Peptidase_C65_otubain"/>
</dbReference>
<sequence length="304" mass="33414">MSDADDTTPKAKNVPLPASSPEAPRIKTSDLPDVDDSAPPFYSGSDADQEFSALTPVQLFELNQGLFDETVPERPLIAPLAPMQSLRAEYEGGSVVFVKQIDWLIKNGFIGIRRAKGDAVTSAISVLEASQPMLEEVGFQRLVFEDFYDCLVSVINCIITPDASGRILTPAMLLETFNTPEVSNSIVVYLRLLASAQMRSDPDSYAPFLFNPELGDQMEVTDFCVNFVEAVGKEADHVQITALSRALKVNISVAYLDGRSADADGKVDFVEFQNNDEVDTDPVILLYRPGHYDILDKRSEDPPE</sequence>
<dbReference type="EMBL" id="LUGG01000005">
    <property type="protein sequence ID" value="OBZ74856.1"/>
    <property type="molecule type" value="Genomic_DNA"/>
</dbReference>
<reference evidence="2 3" key="1">
    <citation type="submission" date="2016-03" db="EMBL/GenBank/DDBJ databases">
        <title>Whole genome sequencing of Grifola frondosa 9006-11.</title>
        <authorList>
            <person name="Min B."/>
            <person name="Park H."/>
            <person name="Kim J.-G."/>
            <person name="Cho H."/>
            <person name="Oh Y.-L."/>
            <person name="Kong W.-S."/>
            <person name="Choi I.-G."/>
        </authorList>
    </citation>
    <scope>NUCLEOTIDE SEQUENCE [LARGE SCALE GENOMIC DNA]</scope>
    <source>
        <strain evidence="2 3">9006-11</strain>
    </source>
</reference>
<accession>A0A1C7MEP3</accession>
<keyword evidence="3" id="KW-1185">Reference proteome</keyword>
<protein>
    <submittedName>
        <fullName evidence="2">Ubiquitin thioesterase otubain-like protein</fullName>
    </submittedName>
</protein>
<dbReference type="GO" id="GO:0071108">
    <property type="term" value="P:protein K48-linked deubiquitination"/>
    <property type="evidence" value="ECO:0007669"/>
    <property type="project" value="TreeGrafter"/>
</dbReference>
<dbReference type="InterPro" id="IPR042467">
    <property type="entry name" value="Peptidase_C65_otubain_sub2"/>
</dbReference>
<dbReference type="AlphaFoldDB" id="A0A1C7MEP3"/>
<dbReference type="OMA" id="ADHVQIT"/>
<dbReference type="Pfam" id="PF10275">
    <property type="entry name" value="Peptidase_C65"/>
    <property type="match status" value="1"/>
</dbReference>
<evidence type="ECO:0000256" key="1">
    <source>
        <dbReference type="SAM" id="MobiDB-lite"/>
    </source>
</evidence>
<dbReference type="STRING" id="5627.A0A1C7MEP3"/>
<dbReference type="GO" id="GO:0005634">
    <property type="term" value="C:nucleus"/>
    <property type="evidence" value="ECO:0007669"/>
    <property type="project" value="TreeGrafter"/>
</dbReference>
<dbReference type="GO" id="GO:0043130">
    <property type="term" value="F:ubiquitin binding"/>
    <property type="evidence" value="ECO:0007669"/>
    <property type="project" value="TreeGrafter"/>
</dbReference>
<dbReference type="OrthoDB" id="18915at2759"/>
<dbReference type="PANTHER" id="PTHR12931:SF15">
    <property type="entry name" value="UBIQUITIN THIOESTERASE OTUBAIN-LIKE"/>
    <property type="match status" value="1"/>
</dbReference>